<name>A0A381N6V9_9ZZZZ</name>
<organism evidence="5">
    <name type="scientific">marine metagenome</name>
    <dbReference type="NCBI Taxonomy" id="408172"/>
    <lineage>
        <taxon>unclassified sequences</taxon>
        <taxon>metagenomes</taxon>
        <taxon>ecological metagenomes</taxon>
    </lineage>
</organism>
<dbReference type="InterPro" id="IPR008250">
    <property type="entry name" value="ATPase_P-typ_transduc_dom_A_sf"/>
</dbReference>
<dbReference type="GO" id="GO:0043682">
    <property type="term" value="F:P-type divalent copper transporter activity"/>
    <property type="evidence" value="ECO:0007669"/>
    <property type="project" value="TreeGrafter"/>
</dbReference>
<dbReference type="InterPro" id="IPR036163">
    <property type="entry name" value="HMA_dom_sf"/>
</dbReference>
<dbReference type="SUPFAM" id="SSF81653">
    <property type="entry name" value="Calcium ATPase, transduction domain A"/>
    <property type="match status" value="1"/>
</dbReference>
<sequence>MHCAGCVGSVEGALRKVDGVEEAIVNLTLEKATISGSVDSENLLSAVEKTGYGAELLKSEAFLDLQVKIDEKVETAFSQMTAAWGFTIPTMIWMGIHMISGKTWPSMEGMEFGIFILSALVCFVPGRGTLMSAWKSAIHLSPNMDVLIALGSLAALSTGIINSYIEIHSFAGIAGMIMSFHLTGRYIETKARGRSSEAIQKLISLGAKQATVLNMENNEVQINVQSLIVGQIVIVRAGEVIPTDGIIKEGCATIDESIVTG</sequence>
<keyword evidence="3" id="KW-0812">Transmembrane</keyword>
<evidence type="ECO:0000256" key="1">
    <source>
        <dbReference type="ARBA" id="ARBA00022723"/>
    </source>
</evidence>
<keyword evidence="2" id="KW-1278">Translocase</keyword>
<keyword evidence="3" id="KW-0472">Membrane</keyword>
<feature type="transmembrane region" description="Helical" evidence="3">
    <location>
        <begin position="82"/>
        <end position="100"/>
    </location>
</feature>
<keyword evidence="3" id="KW-1133">Transmembrane helix</keyword>
<dbReference type="GO" id="GO:0055070">
    <property type="term" value="P:copper ion homeostasis"/>
    <property type="evidence" value="ECO:0007669"/>
    <property type="project" value="TreeGrafter"/>
</dbReference>
<feature type="transmembrane region" description="Helical" evidence="3">
    <location>
        <begin position="146"/>
        <end position="164"/>
    </location>
</feature>
<dbReference type="EMBL" id="UINC01000112">
    <property type="protein sequence ID" value="SUZ49378.1"/>
    <property type="molecule type" value="Genomic_DNA"/>
</dbReference>
<dbReference type="PROSITE" id="PS50846">
    <property type="entry name" value="HMA_2"/>
    <property type="match status" value="1"/>
</dbReference>
<feature type="transmembrane region" description="Helical" evidence="3">
    <location>
        <begin position="112"/>
        <end position="134"/>
    </location>
</feature>
<dbReference type="CDD" id="cd00371">
    <property type="entry name" value="HMA"/>
    <property type="match status" value="1"/>
</dbReference>
<dbReference type="AlphaFoldDB" id="A0A381N6V9"/>
<protein>
    <recommendedName>
        <fullName evidence="4">HMA domain-containing protein</fullName>
    </recommendedName>
</protein>
<feature type="non-terminal residue" evidence="5">
    <location>
        <position position="261"/>
    </location>
</feature>
<dbReference type="InterPro" id="IPR006121">
    <property type="entry name" value="HMA_dom"/>
</dbReference>
<accession>A0A381N6V9</accession>
<dbReference type="Pfam" id="PF00122">
    <property type="entry name" value="E1-E2_ATPase"/>
    <property type="match status" value="1"/>
</dbReference>
<dbReference type="PANTHER" id="PTHR43520">
    <property type="entry name" value="ATP7, ISOFORM B"/>
    <property type="match status" value="1"/>
</dbReference>
<dbReference type="GO" id="GO:0005507">
    <property type="term" value="F:copper ion binding"/>
    <property type="evidence" value="ECO:0007669"/>
    <property type="project" value="TreeGrafter"/>
</dbReference>
<dbReference type="Pfam" id="PF00403">
    <property type="entry name" value="HMA"/>
    <property type="match status" value="1"/>
</dbReference>
<dbReference type="InterPro" id="IPR059000">
    <property type="entry name" value="ATPase_P-type_domA"/>
</dbReference>
<dbReference type="GO" id="GO:0016020">
    <property type="term" value="C:membrane"/>
    <property type="evidence" value="ECO:0007669"/>
    <property type="project" value="TreeGrafter"/>
</dbReference>
<feature type="domain" description="HMA" evidence="4">
    <location>
        <begin position="1"/>
        <end position="55"/>
    </location>
</feature>
<dbReference type="Gene3D" id="2.70.150.10">
    <property type="entry name" value="Calcium-transporting ATPase, cytoplasmic transduction domain A"/>
    <property type="match status" value="1"/>
</dbReference>
<dbReference type="SUPFAM" id="SSF55008">
    <property type="entry name" value="HMA, heavy metal-associated domain"/>
    <property type="match status" value="1"/>
</dbReference>
<evidence type="ECO:0000259" key="4">
    <source>
        <dbReference type="PROSITE" id="PS50846"/>
    </source>
</evidence>
<proteinExistence type="predicted"/>
<dbReference type="Gene3D" id="3.30.70.100">
    <property type="match status" value="1"/>
</dbReference>
<dbReference type="PANTHER" id="PTHR43520:SF8">
    <property type="entry name" value="P-TYPE CU(+) TRANSPORTER"/>
    <property type="match status" value="1"/>
</dbReference>
<evidence type="ECO:0000256" key="2">
    <source>
        <dbReference type="ARBA" id="ARBA00022967"/>
    </source>
</evidence>
<gene>
    <name evidence="5" type="ORF">METZ01_LOCUS2232</name>
</gene>
<reference evidence="5" key="1">
    <citation type="submission" date="2018-05" db="EMBL/GenBank/DDBJ databases">
        <authorList>
            <person name="Lanie J.A."/>
            <person name="Ng W.-L."/>
            <person name="Kazmierczak K.M."/>
            <person name="Andrzejewski T.M."/>
            <person name="Davidsen T.M."/>
            <person name="Wayne K.J."/>
            <person name="Tettelin H."/>
            <person name="Glass J.I."/>
            <person name="Rusch D."/>
            <person name="Podicherti R."/>
            <person name="Tsui H.-C.T."/>
            <person name="Winkler M.E."/>
        </authorList>
    </citation>
    <scope>NUCLEOTIDE SEQUENCE</scope>
</reference>
<keyword evidence="1" id="KW-0479">Metal-binding</keyword>
<evidence type="ECO:0000256" key="3">
    <source>
        <dbReference type="SAM" id="Phobius"/>
    </source>
</evidence>
<evidence type="ECO:0000313" key="5">
    <source>
        <dbReference type="EMBL" id="SUZ49378.1"/>
    </source>
</evidence>